<accession>A0A8B9QW38</accession>
<reference evidence="2" key="1">
    <citation type="submission" date="2019-08" db="EMBL/GenBank/DDBJ databases">
        <title>Three high-quality genomes provides insights into domestication of ducks.</title>
        <authorList>
            <person name="Hou Z.C."/>
            <person name="Zhu F."/>
            <person name="Yin Z.T."/>
            <person name="Zhang F."/>
        </authorList>
    </citation>
    <scope>NUCLEOTIDE SEQUENCE [LARGE SCALE GENOMIC DNA]</scope>
</reference>
<reference evidence="2" key="3">
    <citation type="submission" date="2025-09" db="UniProtKB">
        <authorList>
            <consortium name="Ensembl"/>
        </authorList>
    </citation>
    <scope>IDENTIFICATION</scope>
</reference>
<protein>
    <submittedName>
        <fullName evidence="2">Uncharacterized protein</fullName>
    </submittedName>
</protein>
<feature type="region of interest" description="Disordered" evidence="1">
    <location>
        <begin position="36"/>
        <end position="93"/>
    </location>
</feature>
<name>A0A8B9QW38_ANAPL</name>
<reference evidence="2" key="2">
    <citation type="submission" date="2025-08" db="UniProtKB">
        <authorList>
            <consortium name="Ensembl"/>
        </authorList>
    </citation>
    <scope>IDENTIFICATION</scope>
</reference>
<evidence type="ECO:0000256" key="1">
    <source>
        <dbReference type="SAM" id="MobiDB-lite"/>
    </source>
</evidence>
<dbReference type="Proteomes" id="UP000694400">
    <property type="component" value="Chromosome 11"/>
</dbReference>
<evidence type="ECO:0000313" key="2">
    <source>
        <dbReference type="Ensembl" id="ENSAPLP00020004235.1"/>
    </source>
</evidence>
<dbReference type="AlphaFoldDB" id="A0A8B9QW38"/>
<proteinExistence type="predicted"/>
<organism evidence="2 3">
    <name type="scientific">Anas platyrhynchos</name>
    <name type="common">Mallard</name>
    <name type="synonym">Anas boschas</name>
    <dbReference type="NCBI Taxonomy" id="8839"/>
    <lineage>
        <taxon>Eukaryota</taxon>
        <taxon>Metazoa</taxon>
        <taxon>Chordata</taxon>
        <taxon>Craniata</taxon>
        <taxon>Vertebrata</taxon>
        <taxon>Euteleostomi</taxon>
        <taxon>Archelosauria</taxon>
        <taxon>Archosauria</taxon>
        <taxon>Dinosauria</taxon>
        <taxon>Saurischia</taxon>
        <taxon>Theropoda</taxon>
        <taxon>Coelurosauria</taxon>
        <taxon>Aves</taxon>
        <taxon>Neognathae</taxon>
        <taxon>Galloanserae</taxon>
        <taxon>Anseriformes</taxon>
        <taxon>Anatidae</taxon>
        <taxon>Anatinae</taxon>
        <taxon>Anas</taxon>
    </lineage>
</organism>
<sequence>TLPYVYIYILYKLCLTLKNTIKFCVHSCNTFCERNGMPSNCSCASRKPGTAGRQADGKSPPASTQQDRPRAGCRGAGGVLPRAPRGAALPGLRKQESKWRIPRYGDGARAAALARRRRGQG</sequence>
<dbReference type="Ensembl" id="ENSAPLT00020004565.1">
    <property type="protein sequence ID" value="ENSAPLP00020004235.1"/>
    <property type="gene ID" value="ENSAPLG00020003143.1"/>
</dbReference>
<evidence type="ECO:0000313" key="3">
    <source>
        <dbReference type="Proteomes" id="UP000694400"/>
    </source>
</evidence>